<dbReference type="InterPro" id="IPR036770">
    <property type="entry name" value="Ankyrin_rpt-contain_sf"/>
</dbReference>
<protein>
    <recommendedName>
        <fullName evidence="3">Ankyrin repeat protein</fullName>
    </recommendedName>
</protein>
<gene>
    <name evidence="1" type="ORF">ACD661_13395</name>
</gene>
<evidence type="ECO:0008006" key="3">
    <source>
        <dbReference type="Google" id="ProtNLM"/>
    </source>
</evidence>
<proteinExistence type="predicted"/>
<reference evidence="1 2" key="1">
    <citation type="submission" date="2024-08" db="EMBL/GenBank/DDBJ databases">
        <title>Draft Genome Sequence of Legionella lytica strain DSB2004, Isolated From a Fire Sprinkler System.</title>
        <authorList>
            <person name="Everhart A.D."/>
            <person name="Kidane D.T."/>
            <person name="Farone A.L."/>
            <person name="Farone M.B."/>
        </authorList>
    </citation>
    <scope>NUCLEOTIDE SEQUENCE [LARGE SCALE GENOMIC DNA]</scope>
    <source>
        <strain evidence="1 2">DSB2004</strain>
    </source>
</reference>
<dbReference type="Proteomes" id="UP001615550">
    <property type="component" value="Unassembled WGS sequence"/>
</dbReference>
<accession>A0ABW8DA22</accession>
<dbReference type="Gene3D" id="1.25.40.20">
    <property type="entry name" value="Ankyrin repeat-containing domain"/>
    <property type="match status" value="1"/>
</dbReference>
<keyword evidence="2" id="KW-1185">Reference proteome</keyword>
<organism evidence="1 2">
    <name type="scientific">Legionella lytica</name>
    <dbReference type="NCBI Taxonomy" id="96232"/>
    <lineage>
        <taxon>Bacteria</taxon>
        <taxon>Pseudomonadati</taxon>
        <taxon>Pseudomonadota</taxon>
        <taxon>Gammaproteobacteria</taxon>
        <taxon>Legionellales</taxon>
        <taxon>Legionellaceae</taxon>
        <taxon>Legionella</taxon>
    </lineage>
</organism>
<dbReference type="EMBL" id="JBGORX010000007">
    <property type="protein sequence ID" value="MFJ1269556.1"/>
    <property type="molecule type" value="Genomic_DNA"/>
</dbReference>
<evidence type="ECO:0000313" key="1">
    <source>
        <dbReference type="EMBL" id="MFJ1269556.1"/>
    </source>
</evidence>
<evidence type="ECO:0000313" key="2">
    <source>
        <dbReference type="Proteomes" id="UP001615550"/>
    </source>
</evidence>
<name>A0ABW8DA22_9GAMM</name>
<comment type="caution">
    <text evidence="1">The sequence shown here is derived from an EMBL/GenBank/DDBJ whole genome shotgun (WGS) entry which is preliminary data.</text>
</comment>
<dbReference type="SUPFAM" id="SSF48403">
    <property type="entry name" value="Ankyrin repeat"/>
    <property type="match status" value="1"/>
</dbReference>
<dbReference type="RefSeq" id="WP_400188373.1">
    <property type="nucleotide sequence ID" value="NZ_JBGORX010000007.1"/>
</dbReference>
<sequence length="392" mass="43508">MKKYLEQLHFAMGILRQKLTQDNTEARLALSPRAQQAMELFGAELSARVAEVQKTEAVRIRLELEKMDASAPIHQQKVALLSAINTAGAALKGLYFDLFASSLFLKEGFNGCMEHATLMFLILNKEFLLDPDVLIESMGVYNKLNPMMNHNFLVINRCPGDYPLIDVASWGNECLVVDSWLGVIASPSAMPSGSSIHSFLHGRDICSMRVEYTNRLGMELCVYPQGHLFHQIERDTQQVIHTEFKKIIEQYTEILDLPWFKASTSPAASSATSIHGLFPPVRSDVEETHAQLSLEIKQCCADKYQSVVEAVQGKQYTLALRKASAVGHIELVSILLSYKVLGFDINEPSKTSTNTALDWAIKKGHAETAALIEKHGGKSGSAENDTQKVNKL</sequence>